<dbReference type="Gene3D" id="3.30.1330.10">
    <property type="entry name" value="PurM-like, N-terminal domain"/>
    <property type="match status" value="1"/>
</dbReference>
<dbReference type="InterPro" id="IPR036676">
    <property type="entry name" value="PurM-like_C_sf"/>
</dbReference>
<feature type="domain" description="PurM-like C-terminal" evidence="7">
    <location>
        <begin position="127"/>
        <end position="297"/>
    </location>
</feature>
<dbReference type="NCBIfam" id="TIGR00476">
    <property type="entry name" value="selD"/>
    <property type="match status" value="1"/>
</dbReference>
<dbReference type="GO" id="GO:0016260">
    <property type="term" value="P:selenocysteine biosynthetic process"/>
    <property type="evidence" value="ECO:0007669"/>
    <property type="project" value="TreeGrafter"/>
</dbReference>
<dbReference type="SUPFAM" id="SSF56042">
    <property type="entry name" value="PurM C-terminal domain-like"/>
    <property type="match status" value="1"/>
</dbReference>
<sequence>MGTETGDDAAVWRLDDNRALVSTADFITPIVDDARVWGRIAAVNSVSDVYAMGGRPLFALNLVCWNAGELSHDLLDEVLAGAAEVADECGFVIAGGHTVDDPQPKFGLSVVGEVHPDRVLRNSGLRANDVLVLTKPIGTGVISTAAKAGEASDEAVAAMVASMSRTNADASTVALDAGANGCTDVTGFGLLGHLGQMARASEVDVDLDAAAVPVLPGARDLAAEGHLPGGSARNLEWIRDRLDPGSTDELTVSLLADAQTSGGLLFGVAPEAVPEVLDRLGSTGHTCAVVGRATPGTGRLRLRP</sequence>
<dbReference type="Pfam" id="PF00586">
    <property type="entry name" value="AIRS"/>
    <property type="match status" value="1"/>
</dbReference>
<evidence type="ECO:0000256" key="3">
    <source>
        <dbReference type="ARBA" id="ARBA00022777"/>
    </source>
</evidence>
<keyword evidence="4" id="KW-0067">ATP-binding</keyword>
<dbReference type="GO" id="GO:0005524">
    <property type="term" value="F:ATP binding"/>
    <property type="evidence" value="ECO:0007669"/>
    <property type="project" value="UniProtKB-KW"/>
</dbReference>
<dbReference type="InterPro" id="IPR016188">
    <property type="entry name" value="PurM-like_N"/>
</dbReference>
<dbReference type="InterPro" id="IPR036921">
    <property type="entry name" value="PurM-like_N_sf"/>
</dbReference>
<dbReference type="Gene3D" id="3.90.650.10">
    <property type="entry name" value="PurM-like C-terminal domain"/>
    <property type="match status" value="1"/>
</dbReference>
<evidence type="ECO:0000256" key="5">
    <source>
        <dbReference type="ARBA" id="ARBA00023266"/>
    </source>
</evidence>
<keyword evidence="9" id="KW-1185">Reference proteome</keyword>
<dbReference type="GO" id="GO:0005737">
    <property type="term" value="C:cytoplasm"/>
    <property type="evidence" value="ECO:0007669"/>
    <property type="project" value="TreeGrafter"/>
</dbReference>
<dbReference type="NCBIfam" id="NF002098">
    <property type="entry name" value="PRK00943.1"/>
    <property type="match status" value="1"/>
</dbReference>
<dbReference type="PIRSF" id="PIRSF036407">
    <property type="entry name" value="Selenphspht_syn"/>
    <property type="match status" value="1"/>
</dbReference>
<feature type="domain" description="PurM-like N-terminal" evidence="6">
    <location>
        <begin position="6"/>
        <end position="114"/>
    </location>
</feature>
<comment type="caution">
    <text evidence="8">The sequence shown here is derived from an EMBL/GenBank/DDBJ whole genome shotgun (WGS) entry which is preliminary data.</text>
</comment>
<reference evidence="8 9" key="1">
    <citation type="submission" date="2020-07" db="EMBL/GenBank/DDBJ databases">
        <title>Sequencing the genomes of 1000 actinobacteria strains.</title>
        <authorList>
            <person name="Klenk H.-P."/>
        </authorList>
    </citation>
    <scope>NUCLEOTIDE SEQUENCE [LARGE SCALE GENOMIC DNA]</scope>
    <source>
        <strain evidence="8 9">DSM 18448</strain>
    </source>
</reference>
<keyword evidence="1 8" id="KW-0808">Transferase</keyword>
<name>A0A852Z8A2_9ACTN</name>
<keyword evidence="5" id="KW-0711">Selenium</keyword>
<dbReference type="EMBL" id="JACBZH010000001">
    <property type="protein sequence ID" value="NYH89201.1"/>
    <property type="molecule type" value="Genomic_DNA"/>
</dbReference>
<protein>
    <submittedName>
        <fullName evidence="8">Selenide,water dikinase</fullName>
        <ecNumber evidence="8">2.7.9.3</ecNumber>
    </submittedName>
</protein>
<dbReference type="AlphaFoldDB" id="A0A852Z8A2"/>
<gene>
    <name evidence="8" type="ORF">F4554_001839</name>
</gene>
<dbReference type="Pfam" id="PF02769">
    <property type="entry name" value="AIRS_C"/>
    <property type="match status" value="1"/>
</dbReference>
<dbReference type="EC" id="2.7.9.3" evidence="8"/>
<evidence type="ECO:0000313" key="9">
    <source>
        <dbReference type="Proteomes" id="UP000579605"/>
    </source>
</evidence>
<evidence type="ECO:0000256" key="2">
    <source>
        <dbReference type="ARBA" id="ARBA00022741"/>
    </source>
</evidence>
<evidence type="ECO:0000256" key="4">
    <source>
        <dbReference type="ARBA" id="ARBA00022840"/>
    </source>
</evidence>
<dbReference type="Proteomes" id="UP000579605">
    <property type="component" value="Unassembled WGS sequence"/>
</dbReference>
<keyword evidence="3 8" id="KW-0418">Kinase</keyword>
<dbReference type="InterPro" id="IPR010918">
    <property type="entry name" value="PurM-like_C_dom"/>
</dbReference>
<dbReference type="InterPro" id="IPR004536">
    <property type="entry name" value="SPS/SelD"/>
</dbReference>
<organism evidence="8 9">
    <name type="scientific">Actinopolymorpha rutila</name>
    <dbReference type="NCBI Taxonomy" id="446787"/>
    <lineage>
        <taxon>Bacteria</taxon>
        <taxon>Bacillati</taxon>
        <taxon>Actinomycetota</taxon>
        <taxon>Actinomycetes</taxon>
        <taxon>Propionibacteriales</taxon>
        <taxon>Actinopolymorphaceae</taxon>
        <taxon>Actinopolymorpha</taxon>
    </lineage>
</organism>
<evidence type="ECO:0000259" key="6">
    <source>
        <dbReference type="Pfam" id="PF00586"/>
    </source>
</evidence>
<dbReference type="PANTHER" id="PTHR10256">
    <property type="entry name" value="SELENIDE, WATER DIKINASE"/>
    <property type="match status" value="1"/>
</dbReference>
<dbReference type="PANTHER" id="PTHR10256:SF0">
    <property type="entry name" value="INACTIVE SELENIDE, WATER DIKINASE-LIKE PROTEIN-RELATED"/>
    <property type="match status" value="1"/>
</dbReference>
<dbReference type="CDD" id="cd02195">
    <property type="entry name" value="SelD"/>
    <property type="match status" value="1"/>
</dbReference>
<dbReference type="SUPFAM" id="SSF55326">
    <property type="entry name" value="PurM N-terminal domain-like"/>
    <property type="match status" value="1"/>
</dbReference>
<evidence type="ECO:0000313" key="8">
    <source>
        <dbReference type="EMBL" id="NYH89201.1"/>
    </source>
</evidence>
<accession>A0A852Z8A2</accession>
<dbReference type="GO" id="GO:0004756">
    <property type="term" value="F:selenide, water dikinase activity"/>
    <property type="evidence" value="ECO:0007669"/>
    <property type="project" value="UniProtKB-EC"/>
</dbReference>
<proteinExistence type="predicted"/>
<evidence type="ECO:0000256" key="1">
    <source>
        <dbReference type="ARBA" id="ARBA00022679"/>
    </source>
</evidence>
<keyword evidence="2" id="KW-0547">Nucleotide-binding</keyword>
<evidence type="ECO:0000259" key="7">
    <source>
        <dbReference type="Pfam" id="PF02769"/>
    </source>
</evidence>